<dbReference type="SUPFAM" id="SSF52540">
    <property type="entry name" value="P-loop containing nucleoside triphosphate hydrolases"/>
    <property type="match status" value="2"/>
</dbReference>
<comment type="caution">
    <text evidence="12">The sequence shown here is derived from an EMBL/GenBank/DDBJ whole genome shotgun (WGS) entry which is preliminary data.</text>
</comment>
<feature type="domain" description="Helicase ATP-binding" evidence="10">
    <location>
        <begin position="1349"/>
        <end position="1513"/>
    </location>
</feature>
<feature type="domain" description="Helicase C-terminal" evidence="11">
    <location>
        <begin position="1705"/>
        <end position="1859"/>
    </location>
</feature>
<dbReference type="GO" id="GO:0005634">
    <property type="term" value="C:nucleus"/>
    <property type="evidence" value="ECO:0007669"/>
    <property type="project" value="UniProtKB-SubCell"/>
</dbReference>
<dbReference type="InterPro" id="IPR027417">
    <property type="entry name" value="P-loop_NTPase"/>
</dbReference>
<evidence type="ECO:0000259" key="10">
    <source>
        <dbReference type="PROSITE" id="PS51192"/>
    </source>
</evidence>
<dbReference type="InterPro" id="IPR000330">
    <property type="entry name" value="SNF2_N"/>
</dbReference>
<dbReference type="PROSITE" id="PS51194">
    <property type="entry name" value="HELICASE_CTER"/>
    <property type="match status" value="1"/>
</dbReference>
<keyword evidence="13" id="KW-1185">Reference proteome</keyword>
<gene>
    <name evidence="12" type="ORF">HCN44_006551</name>
</gene>
<dbReference type="GO" id="GO:0003677">
    <property type="term" value="F:DNA binding"/>
    <property type="evidence" value="ECO:0007669"/>
    <property type="project" value="UniProtKB-KW"/>
</dbReference>
<dbReference type="InterPro" id="IPR044078">
    <property type="entry name" value="Mot1_ATP-bd"/>
</dbReference>
<dbReference type="PANTHER" id="PTHR36498">
    <property type="entry name" value="TATA-BINDING PROTEIN-ASSOCIATED FACTOR 172"/>
    <property type="match status" value="1"/>
</dbReference>
<dbReference type="InterPro" id="IPR022707">
    <property type="entry name" value="Mot1_central_dom"/>
</dbReference>
<dbReference type="SUPFAM" id="SSF48371">
    <property type="entry name" value="ARM repeat"/>
    <property type="match status" value="1"/>
</dbReference>
<dbReference type="InterPro" id="IPR038718">
    <property type="entry name" value="SNF2-like_sf"/>
</dbReference>
<proteinExistence type="predicted"/>
<feature type="region of interest" description="Disordered" evidence="9">
    <location>
        <begin position="171"/>
        <end position="246"/>
    </location>
</feature>
<dbReference type="SMART" id="SM00487">
    <property type="entry name" value="DEXDc"/>
    <property type="match status" value="1"/>
</dbReference>
<keyword evidence="4" id="KW-0378">Hydrolase</keyword>
<keyword evidence="2" id="KW-0677">Repeat</keyword>
<dbReference type="CDD" id="cd18793">
    <property type="entry name" value="SF2_C_SNF"/>
    <property type="match status" value="1"/>
</dbReference>
<accession>A0A835CSX2</accession>
<name>A0A835CSX2_APHGI</name>
<dbReference type="CDD" id="cd17999">
    <property type="entry name" value="DEXHc_Mot1"/>
    <property type="match status" value="1"/>
</dbReference>
<keyword evidence="5" id="KW-0347">Helicase</keyword>
<dbReference type="Gene3D" id="3.40.50.300">
    <property type="entry name" value="P-loop containing nucleotide triphosphate hydrolases"/>
    <property type="match status" value="1"/>
</dbReference>
<evidence type="ECO:0000256" key="9">
    <source>
        <dbReference type="SAM" id="MobiDB-lite"/>
    </source>
</evidence>
<reference evidence="12 13" key="1">
    <citation type="submission" date="2020-08" db="EMBL/GenBank/DDBJ databases">
        <title>Aphidius gifuensis genome sequencing and assembly.</title>
        <authorList>
            <person name="Du Z."/>
        </authorList>
    </citation>
    <scope>NUCLEOTIDE SEQUENCE [LARGE SCALE GENOMIC DNA]</scope>
    <source>
        <strain evidence="12">YNYX2018</strain>
        <tissue evidence="12">Adults</tissue>
    </source>
</reference>
<evidence type="ECO:0000256" key="1">
    <source>
        <dbReference type="ARBA" id="ARBA00004123"/>
    </source>
</evidence>
<keyword evidence="3" id="KW-0547">Nucleotide-binding</keyword>
<evidence type="ECO:0008006" key="14">
    <source>
        <dbReference type="Google" id="ProtNLM"/>
    </source>
</evidence>
<feature type="compositionally biased region" description="Basic and acidic residues" evidence="9">
    <location>
        <begin position="237"/>
        <end position="246"/>
    </location>
</feature>
<organism evidence="12 13">
    <name type="scientific">Aphidius gifuensis</name>
    <name type="common">Parasitoid wasp</name>
    <dbReference type="NCBI Taxonomy" id="684658"/>
    <lineage>
        <taxon>Eukaryota</taxon>
        <taxon>Metazoa</taxon>
        <taxon>Ecdysozoa</taxon>
        <taxon>Arthropoda</taxon>
        <taxon>Hexapoda</taxon>
        <taxon>Insecta</taxon>
        <taxon>Pterygota</taxon>
        <taxon>Neoptera</taxon>
        <taxon>Endopterygota</taxon>
        <taxon>Hymenoptera</taxon>
        <taxon>Apocrita</taxon>
        <taxon>Ichneumonoidea</taxon>
        <taxon>Braconidae</taxon>
        <taxon>Aphidiinae</taxon>
        <taxon>Aphidius</taxon>
    </lineage>
</organism>
<dbReference type="FunFam" id="3.40.50.10810:FF:000042">
    <property type="entry name" value="SNF2 family helicase-like protein"/>
    <property type="match status" value="1"/>
</dbReference>
<comment type="subcellular location">
    <subcellularLocation>
        <location evidence="1">Nucleus</location>
    </subcellularLocation>
</comment>
<dbReference type="PANTHER" id="PTHR36498:SF1">
    <property type="entry name" value="TATA-BINDING PROTEIN-ASSOCIATED FACTOR 172"/>
    <property type="match status" value="1"/>
</dbReference>
<dbReference type="InterPro" id="IPR001650">
    <property type="entry name" value="Helicase_C-like"/>
</dbReference>
<feature type="compositionally biased region" description="Low complexity" evidence="9">
    <location>
        <begin position="663"/>
        <end position="673"/>
    </location>
</feature>
<dbReference type="OrthoDB" id="10252227at2759"/>
<dbReference type="InterPro" id="IPR049730">
    <property type="entry name" value="SNF2/RAD54-like_C"/>
</dbReference>
<dbReference type="FunFam" id="3.40.50.300:FF:000428">
    <property type="entry name" value="TATA-binding protein-associated factor 172"/>
    <property type="match status" value="1"/>
</dbReference>
<evidence type="ECO:0000256" key="2">
    <source>
        <dbReference type="ARBA" id="ARBA00022737"/>
    </source>
</evidence>
<dbReference type="GO" id="GO:0017025">
    <property type="term" value="F:TBP-class protein binding"/>
    <property type="evidence" value="ECO:0007669"/>
    <property type="project" value="InterPro"/>
</dbReference>
<evidence type="ECO:0000256" key="5">
    <source>
        <dbReference type="ARBA" id="ARBA00022806"/>
    </source>
</evidence>
<dbReference type="PROSITE" id="PS51192">
    <property type="entry name" value="HELICASE_ATP_BIND_1"/>
    <property type="match status" value="1"/>
</dbReference>
<feature type="compositionally biased region" description="Polar residues" evidence="9">
    <location>
        <begin position="171"/>
        <end position="191"/>
    </location>
</feature>
<keyword evidence="8" id="KW-0539">Nucleus</keyword>
<dbReference type="Gene3D" id="3.40.50.10810">
    <property type="entry name" value="Tandem AAA-ATPase domain"/>
    <property type="match status" value="1"/>
</dbReference>
<protein>
    <recommendedName>
        <fullName evidence="14">TATA-binding protein-associated factor</fullName>
    </recommendedName>
</protein>
<evidence type="ECO:0000256" key="8">
    <source>
        <dbReference type="ARBA" id="ARBA00023242"/>
    </source>
</evidence>
<dbReference type="Pfam" id="PF00271">
    <property type="entry name" value="Helicase_C"/>
    <property type="match status" value="1"/>
</dbReference>
<dbReference type="InterPro" id="IPR016024">
    <property type="entry name" value="ARM-type_fold"/>
</dbReference>
<evidence type="ECO:0000259" key="11">
    <source>
        <dbReference type="PROSITE" id="PS51194"/>
    </source>
</evidence>
<dbReference type="EMBL" id="JACMRX010000002">
    <property type="protein sequence ID" value="KAF7995444.1"/>
    <property type="molecule type" value="Genomic_DNA"/>
</dbReference>
<dbReference type="Pfam" id="PF12054">
    <property type="entry name" value="DUF3535"/>
    <property type="match status" value="1"/>
</dbReference>
<keyword evidence="7" id="KW-0238">DNA-binding</keyword>
<dbReference type="InterPro" id="IPR014001">
    <property type="entry name" value="Helicase_ATP-bd"/>
</dbReference>
<evidence type="ECO:0000256" key="6">
    <source>
        <dbReference type="ARBA" id="ARBA00022840"/>
    </source>
</evidence>
<evidence type="ECO:0000313" key="13">
    <source>
        <dbReference type="Proteomes" id="UP000639338"/>
    </source>
</evidence>
<dbReference type="Proteomes" id="UP000639338">
    <property type="component" value="Unassembled WGS sequence"/>
</dbReference>
<evidence type="ECO:0000256" key="3">
    <source>
        <dbReference type="ARBA" id="ARBA00022741"/>
    </source>
</evidence>
<sequence>MASRLDRLFILLETGTNPVTKRAAAQQLGEAQRLHPHELHHLLGRVSVLLKSPQWDTRVSAAHAVKAILSQVPVWNPEPIDENINDDDTLNDNKKNYLTLENFDMSKILSKSNHLTGSEGTEYDLVIADGDINTMNSNSEKILATKLGIDPKLMDTSELFTVDDLTLPVQQQTSTTNRVPINETLEQSESGLSRREMNRARRKARQSLSKQKSREPDDQQQQQQQQQVDQTMNNDMPNKKIKLDDNDDCDKIGNIESSSLPAPVSDSKNIELNISNGAVPDGTGSWPETTTVWPLETFSESLCQDLFSQKWEVRHGAATALRELVNIHGKGAGKKKNQTKKQMDDNHRKWIVDASLRLLCVLGLDRFGDFVSDQVVAPVRETCAQALGSLVLLMPSDEGEGVLGILKVMLTLLEHNDWEARHGSLLALKYLLAVRDDLLNILLPQAFEAAMKGLADSVDDVGAAAASALIPVASHLPKLLKPQQLQLIVTRLWELLKEQDDLAAACNSFMGLLASILSLSESRKCLPPQPLSQVLPRLWPFLGHSSSSVRKATLQTLETLTGEDSDSEILNPKERWGDDGSIVLQEALRHVFQRVLIEHVDKIQAIAEKVWENLVTRSDLELLLHAACPLVSTWLCLAMQPDHAPFNPAQLYNISNTSTAATTTASTTTTTNSPLKATAVKTTNGQTDGQSDSGSSSVSLSGKSTSELKVYIGGIETVPQNIRLSNTIRARIMAGRMLGLLSRYVVKPAPGVIYTADIPSPGLCYARVLLAHLASRSSLQRTVVGITIAHWAYLDHPNPPQIPDILRDKLLTCLNECVYYDEIANTYTRLLHESKDYIATLKHYKLALPIDTDKTNGILTLEQISNLSSLTITNMQSYQVSMSPTTSKQTIVLGPNKLKPKLLQSLEERRKALEIGANTTSQQQQTLNIMSMAALAGAATMLHCLPEPPRPLNPLVKPLMEAIKREDDENLQKLASLHLSHLINLCTDRIPSPNNKIITNLCTFLCSDIEFTPRVCDNDIDPFDGILTLTSRQRNAERTAYRGTGINGNSSGRGPGRPPATEIPLEELLAYEEPEAKASRTRRRGATYALKLITKLIGANIPNKLPSLWNIIIKNNYDDDNDNDNIEKINNLIFGLQVFEIISTSLDETLLLPLLDCLPNLCKLLSHKYKAVRHMASRCISTLAVLNTNVTMDYVVKLISPYLETNINDKIINNNNSNSNNNNLNINSPNLHDVCRQGAAEALTCIVESLGVNVVPYAVLFMVPLLGRMSDQNKSVRLACNATFATLVQLLPLDPGSLNDPPNLVKEKTQERKFLEQLLNPKSIPDTKLTINVDAELRSYQQQGLNWLDFLNRYRLHGILCDDMGLGKTLQTLCIIGLDHNRNINSPPSIVLCPPTLTGHWVYEAEKFMKKNDLSVIQYVGIPPEREKLRLRLKNYKLVVASYDIVRKDIEFFESIQWNYCVLDEGHIIKNGKTKSAKAVKRLRSYHRLILSGTPVQNDVLELWSLFDFLMPGFLGSEKQFAAKYSRPIIACREPKAGKKEQEAGALAMESLHRQVLPFLLRRNKEDVIKDLPPKITQDYYCDLSPLQKILYEDFRVRHSSTLITADSTASTSSIATETASTSTNDSQKGHVFEALRYLRNVCNHPKLVLGIKHPLYNIINEQLSSQQTTLGDIEHGAKLPALKQLLLDCGIGLKNDKTLNEGQQSEQQLVSQHRALIFCQLKTMLDIVEKDLLAVHLPSVTYLRLDGSIPAQSRHSVVTRFNSDPSIDVLLLTTQVGGLGLNLTGADTVIFVEHDWNPMKDLQAMDRAHRIGQKKVVNVYRLITRSTVEEKIMGLQKFKLRTAKTIISNDNASLETMGTHQLLDLFSLDNGKDKKTDESTSQQSSSDSMLGLSKTVMDILPELWEQQQYDDEFDINSFLTNLKGTNS</sequence>
<evidence type="ECO:0000256" key="4">
    <source>
        <dbReference type="ARBA" id="ARBA00022801"/>
    </source>
</evidence>
<feature type="region of interest" description="Disordered" evidence="9">
    <location>
        <begin position="663"/>
        <end position="701"/>
    </location>
</feature>
<feature type="compositionally biased region" description="Low complexity" evidence="9">
    <location>
        <begin position="219"/>
        <end position="230"/>
    </location>
</feature>
<dbReference type="InterPro" id="IPR011989">
    <property type="entry name" value="ARM-like"/>
</dbReference>
<evidence type="ECO:0000256" key="7">
    <source>
        <dbReference type="ARBA" id="ARBA00023125"/>
    </source>
</evidence>
<dbReference type="InterPro" id="IPR044972">
    <property type="entry name" value="Mot1"/>
</dbReference>
<keyword evidence="6" id="KW-0067">ATP-binding</keyword>
<dbReference type="GO" id="GO:0016887">
    <property type="term" value="F:ATP hydrolysis activity"/>
    <property type="evidence" value="ECO:0007669"/>
    <property type="project" value="InterPro"/>
</dbReference>
<dbReference type="SMART" id="SM00490">
    <property type="entry name" value="HELICc"/>
    <property type="match status" value="1"/>
</dbReference>
<dbReference type="GO" id="GO:0005524">
    <property type="term" value="F:ATP binding"/>
    <property type="evidence" value="ECO:0007669"/>
    <property type="project" value="UniProtKB-KW"/>
</dbReference>
<evidence type="ECO:0000313" key="12">
    <source>
        <dbReference type="EMBL" id="KAF7995444.1"/>
    </source>
</evidence>
<dbReference type="Gene3D" id="1.25.10.10">
    <property type="entry name" value="Leucine-rich Repeat Variant"/>
    <property type="match status" value="2"/>
</dbReference>
<dbReference type="Pfam" id="PF00176">
    <property type="entry name" value="SNF2-rel_dom"/>
    <property type="match status" value="1"/>
</dbReference>
<feature type="compositionally biased region" description="Low complexity" evidence="9">
    <location>
        <begin position="685"/>
        <end position="701"/>
    </location>
</feature>
<dbReference type="GO" id="GO:0004386">
    <property type="term" value="F:helicase activity"/>
    <property type="evidence" value="ECO:0007669"/>
    <property type="project" value="UniProtKB-KW"/>
</dbReference>